<evidence type="ECO:0000313" key="2">
    <source>
        <dbReference type="EMBL" id="GMT15788.1"/>
    </source>
</evidence>
<feature type="transmembrane region" description="Helical" evidence="1">
    <location>
        <begin position="107"/>
        <end position="125"/>
    </location>
</feature>
<feature type="non-terminal residue" evidence="2">
    <location>
        <position position="1"/>
    </location>
</feature>
<dbReference type="PANTHER" id="PTHR31965:SF1">
    <property type="entry name" value="TRANSMEMBRANE PROTEIN 42"/>
    <property type="match status" value="1"/>
</dbReference>
<dbReference type="InterPro" id="IPR037185">
    <property type="entry name" value="EmrE-like"/>
</dbReference>
<comment type="caution">
    <text evidence="2">The sequence shown here is derived from an EMBL/GenBank/DDBJ whole genome shotgun (WGS) entry which is preliminary data.</text>
</comment>
<keyword evidence="1" id="KW-0812">Transmembrane</keyword>
<keyword evidence="1" id="KW-0472">Membrane</keyword>
<keyword evidence="1" id="KW-1133">Transmembrane helix</keyword>
<organism evidence="2 3">
    <name type="scientific">Pristionchus fissidentatus</name>
    <dbReference type="NCBI Taxonomy" id="1538716"/>
    <lineage>
        <taxon>Eukaryota</taxon>
        <taxon>Metazoa</taxon>
        <taxon>Ecdysozoa</taxon>
        <taxon>Nematoda</taxon>
        <taxon>Chromadorea</taxon>
        <taxon>Rhabditida</taxon>
        <taxon>Rhabditina</taxon>
        <taxon>Diplogasteromorpha</taxon>
        <taxon>Diplogasteroidea</taxon>
        <taxon>Neodiplogasteridae</taxon>
        <taxon>Pristionchus</taxon>
    </lineage>
</organism>
<evidence type="ECO:0000313" key="3">
    <source>
        <dbReference type="Proteomes" id="UP001432322"/>
    </source>
</evidence>
<proteinExistence type="predicted"/>
<feature type="transmembrane region" description="Helical" evidence="1">
    <location>
        <begin position="48"/>
        <end position="67"/>
    </location>
</feature>
<dbReference type="Proteomes" id="UP001432322">
    <property type="component" value="Unassembled WGS sequence"/>
</dbReference>
<dbReference type="InterPro" id="IPR039632">
    <property type="entry name" value="TMEM42"/>
</dbReference>
<protein>
    <recommendedName>
        <fullName evidence="4">EamA domain-containing protein</fullName>
    </recommendedName>
</protein>
<gene>
    <name evidence="2" type="ORF">PFISCL1PPCAC_7085</name>
</gene>
<dbReference type="PANTHER" id="PTHR31965">
    <property type="entry name" value="TRANSMEMBRANE PROTEIN 42"/>
    <property type="match status" value="1"/>
</dbReference>
<dbReference type="EMBL" id="BTSY01000002">
    <property type="protein sequence ID" value="GMT15788.1"/>
    <property type="molecule type" value="Genomic_DNA"/>
</dbReference>
<evidence type="ECO:0008006" key="4">
    <source>
        <dbReference type="Google" id="ProtNLM"/>
    </source>
</evidence>
<reference evidence="2" key="1">
    <citation type="submission" date="2023-10" db="EMBL/GenBank/DDBJ databases">
        <title>Genome assembly of Pristionchus species.</title>
        <authorList>
            <person name="Yoshida K."/>
            <person name="Sommer R.J."/>
        </authorList>
    </citation>
    <scope>NUCLEOTIDE SEQUENCE</scope>
    <source>
        <strain evidence="2">RS5133</strain>
    </source>
</reference>
<dbReference type="AlphaFoldDB" id="A0AAV5VC37"/>
<evidence type="ECO:0000256" key="1">
    <source>
        <dbReference type="SAM" id="Phobius"/>
    </source>
</evidence>
<accession>A0AAV5VC37</accession>
<name>A0AAV5VC37_9BILA</name>
<dbReference type="SUPFAM" id="SSF103481">
    <property type="entry name" value="Multidrug resistance efflux transporter EmrE"/>
    <property type="match status" value="1"/>
</dbReference>
<feature type="transmembrane region" description="Helical" evidence="1">
    <location>
        <begin position="79"/>
        <end position="101"/>
    </location>
</feature>
<keyword evidence="3" id="KW-1185">Reference proteome</keyword>
<sequence>ISSTKSIYCLFFVVMSFIYASLAGVSASLSSISGKLVFSEDFRPVNQFLVAGCLLSFVLAYISMWYCHTKALSISSNTVTALLVNTSCNFIVTGIAGSILFNEIHSLLWWSGLPLILLGCSLIMSDGKNRAGEAKTKSE</sequence>
<feature type="transmembrane region" description="Helical" evidence="1">
    <location>
        <begin position="7"/>
        <end position="28"/>
    </location>
</feature>